<feature type="compositionally biased region" description="Polar residues" evidence="5">
    <location>
        <begin position="359"/>
        <end position="369"/>
    </location>
</feature>
<dbReference type="GeneID" id="54323196"/>
<dbReference type="SUPFAM" id="SSF47396">
    <property type="entry name" value="Transcription factor IIA (TFIIA), alpha-helical domain"/>
    <property type="match status" value="1"/>
</dbReference>
<keyword evidence="3" id="KW-0804">Transcription</keyword>
<evidence type="ECO:0000256" key="5">
    <source>
        <dbReference type="SAM" id="MobiDB-lite"/>
    </source>
</evidence>
<evidence type="ECO:0000256" key="1">
    <source>
        <dbReference type="ARBA" id="ARBA00004123"/>
    </source>
</evidence>
<evidence type="ECO:0000313" key="6">
    <source>
        <dbReference type="EMBL" id="KAA8651604.1"/>
    </source>
</evidence>
<comment type="caution">
    <text evidence="6">The sequence shown here is derived from an EMBL/GenBank/DDBJ whole genome shotgun (WGS) entry which is preliminary data.</text>
</comment>
<dbReference type="CDD" id="cd07976">
    <property type="entry name" value="TFIIA_alpha_beta_like"/>
    <property type="match status" value="1"/>
</dbReference>
<dbReference type="EMBL" id="QUQM01000002">
    <property type="protein sequence ID" value="KAA8651604.1"/>
    <property type="molecule type" value="Genomic_DNA"/>
</dbReference>
<dbReference type="VEuPathDB" id="FungiDB:EYZ11_002214"/>
<dbReference type="GO" id="GO:0005672">
    <property type="term" value="C:transcription factor TFIIA complex"/>
    <property type="evidence" value="ECO:0007669"/>
    <property type="project" value="InterPro"/>
</dbReference>
<comment type="subcellular location">
    <subcellularLocation>
        <location evidence="1">Nucleus</location>
    </subcellularLocation>
</comment>
<feature type="compositionally biased region" description="Polar residues" evidence="5">
    <location>
        <begin position="190"/>
        <end position="199"/>
    </location>
</feature>
<dbReference type="InterPro" id="IPR009088">
    <property type="entry name" value="TFIIA_b-brl"/>
</dbReference>
<organism evidence="6 7">
    <name type="scientific">Aspergillus tanneri</name>
    <dbReference type="NCBI Taxonomy" id="1220188"/>
    <lineage>
        <taxon>Eukaryota</taxon>
        <taxon>Fungi</taxon>
        <taxon>Dikarya</taxon>
        <taxon>Ascomycota</taxon>
        <taxon>Pezizomycotina</taxon>
        <taxon>Eurotiomycetes</taxon>
        <taxon>Eurotiomycetidae</taxon>
        <taxon>Eurotiales</taxon>
        <taxon>Aspergillaceae</taxon>
        <taxon>Aspergillus</taxon>
        <taxon>Aspergillus subgen. Circumdati</taxon>
    </lineage>
</organism>
<feature type="region of interest" description="Disordered" evidence="5">
    <location>
        <begin position="226"/>
        <end position="278"/>
    </location>
</feature>
<feature type="compositionally biased region" description="Low complexity" evidence="5">
    <location>
        <begin position="124"/>
        <end position="133"/>
    </location>
</feature>
<dbReference type="PANTHER" id="PTHR12694:SF8">
    <property type="entry name" value="TRANSCRIPTION INITIATION FACTOR IIA SUBUNIT 1"/>
    <property type="match status" value="1"/>
</dbReference>
<dbReference type="PANTHER" id="PTHR12694">
    <property type="entry name" value="TRANSCRIPTION INITIATION FACTOR IIA SUBUNIT 1"/>
    <property type="match status" value="1"/>
</dbReference>
<evidence type="ECO:0000313" key="7">
    <source>
        <dbReference type="Proteomes" id="UP000324241"/>
    </source>
</evidence>
<evidence type="ECO:0000256" key="2">
    <source>
        <dbReference type="ARBA" id="ARBA00010059"/>
    </source>
</evidence>
<gene>
    <name evidence="6" type="primary">TOA1</name>
    <name evidence="6" type="ORF">ATNIH1004_000494</name>
</gene>
<name>A0A5M9N1W4_9EURO</name>
<feature type="compositionally biased region" description="Polar residues" evidence="5">
    <location>
        <begin position="265"/>
        <end position="274"/>
    </location>
</feature>
<dbReference type="SUPFAM" id="SSF50784">
    <property type="entry name" value="Transcription factor IIA (TFIIA), beta-barrel domain"/>
    <property type="match status" value="1"/>
</dbReference>
<accession>A0A5M9N1W4</accession>
<feature type="compositionally biased region" description="Polar residues" evidence="5">
    <location>
        <begin position="243"/>
        <end position="252"/>
    </location>
</feature>
<evidence type="ECO:0000256" key="3">
    <source>
        <dbReference type="ARBA" id="ARBA00023163"/>
    </source>
</evidence>
<evidence type="ECO:0000256" key="4">
    <source>
        <dbReference type="ARBA" id="ARBA00023242"/>
    </source>
</evidence>
<dbReference type="SMART" id="SM01371">
    <property type="entry name" value="TFIIA"/>
    <property type="match status" value="1"/>
</dbReference>
<dbReference type="FunFam" id="2.30.18.10:FF:000006">
    <property type="entry name" value="Transcription factor TFIIA complex subunit Toa1"/>
    <property type="match status" value="1"/>
</dbReference>
<feature type="compositionally biased region" description="Low complexity" evidence="5">
    <location>
        <begin position="226"/>
        <end position="237"/>
    </location>
</feature>
<feature type="region of interest" description="Disordered" evidence="5">
    <location>
        <begin position="359"/>
        <end position="407"/>
    </location>
</feature>
<dbReference type="RefSeq" id="XP_033430965.1">
    <property type="nucleotide sequence ID" value="XM_033565208.1"/>
</dbReference>
<feature type="compositionally biased region" description="Acidic residues" evidence="5">
    <location>
        <begin position="377"/>
        <end position="407"/>
    </location>
</feature>
<dbReference type="InterPro" id="IPR004855">
    <property type="entry name" value="TFIIA_asu/bsu"/>
</dbReference>
<dbReference type="Proteomes" id="UP000324241">
    <property type="component" value="Unassembled WGS sequence"/>
</dbReference>
<sequence length="456" mass="49542">MSNQQVVSATFQTRHGRHFVSISFSRLSLSGRWLIPGEITSQGTVFDRVIQEVCDASQVDFEESGVDQQTLADLRNSWQKKLSSLGVAHFPWDPPPPQPAPSQNQNQILPPTATVPSNAPRPTPSSQTQHPQQHVPPPQSMPQSMPGTVPPLQAPTPVGAAPSGMTQTPQIKTEPGVAGHSGLPPLSNMMPANTPNPQSARERAASMLHQRYGAAAANSVSQLQAQSQGALGLPGQSRPQAMPQVSNGQGPQIKQEPGYPHIPQTPVNNTQTDGANDDALSEWKAEVARRREAAERQGGEGDRLLRDHLRRNMLRLEGGGLMLPLDEHQKRHRDSSHSFTSHLDAGVLDEAVISNVQSTEASTSISKTPRAQFDGPGGDDEKEEDDEDAINSDLDDPDDLVAEDHDAEDSVGQVMLCTYDKVQRVKNKWKCTLKDGILTTGGKEYVFHKGQGEFEW</sequence>
<dbReference type="Pfam" id="PF03153">
    <property type="entry name" value="TFIIA"/>
    <property type="match status" value="1"/>
</dbReference>
<dbReference type="AlphaFoldDB" id="A0A5M9N1W4"/>
<dbReference type="Gene3D" id="1.10.287.100">
    <property type="match status" value="1"/>
</dbReference>
<dbReference type="Gene3D" id="2.30.18.10">
    <property type="entry name" value="Transcription factor IIA (TFIIA), beta-barrel domain"/>
    <property type="match status" value="1"/>
</dbReference>
<dbReference type="GO" id="GO:0006367">
    <property type="term" value="P:transcription initiation at RNA polymerase II promoter"/>
    <property type="evidence" value="ECO:0007669"/>
    <property type="project" value="InterPro"/>
</dbReference>
<proteinExistence type="inferred from homology"/>
<keyword evidence="4" id="KW-0539">Nucleus</keyword>
<reference evidence="6 7" key="1">
    <citation type="submission" date="2019-08" db="EMBL/GenBank/DDBJ databases">
        <title>The genome sequence of a newly discovered highly antifungal drug resistant Aspergillus species, Aspergillus tanneri NIH 1004.</title>
        <authorList>
            <person name="Mounaud S."/>
            <person name="Singh I."/>
            <person name="Joardar V."/>
            <person name="Pakala S."/>
            <person name="Pakala S."/>
            <person name="Venepally P."/>
            <person name="Chung J.K."/>
            <person name="Losada L."/>
            <person name="Nierman W.C."/>
        </authorList>
    </citation>
    <scope>NUCLEOTIDE SEQUENCE [LARGE SCALE GENOMIC DNA]</scope>
    <source>
        <strain evidence="6 7">NIH1004</strain>
    </source>
</reference>
<dbReference type="OrthoDB" id="6275927at2759"/>
<protein>
    <submittedName>
        <fullName evidence="6">Transcription factor IIA subunit alpha</fullName>
    </submittedName>
</protein>
<feature type="region of interest" description="Disordered" evidence="5">
    <location>
        <begin position="87"/>
        <end position="199"/>
    </location>
</feature>
<comment type="similarity">
    <text evidence="2">Belongs to the TFIIA subunit 1 family.</text>
</comment>